<feature type="compositionally biased region" description="Basic and acidic residues" evidence="1">
    <location>
        <begin position="19"/>
        <end position="33"/>
    </location>
</feature>
<dbReference type="Proteomes" id="UP001623330">
    <property type="component" value="Unassembled WGS sequence"/>
</dbReference>
<dbReference type="InterPro" id="IPR050730">
    <property type="entry name" value="UBX_domain-protein"/>
</dbReference>
<keyword evidence="2" id="KW-1133">Transmembrane helix</keyword>
<name>A0ABR4NVD1_9SACH</name>
<reference evidence="4 5" key="1">
    <citation type="submission" date="2024-05" db="EMBL/GenBank/DDBJ databases">
        <title>Long read based assembly of the Candida bracarensis genome reveals expanded adhesin content.</title>
        <authorList>
            <person name="Marcet-Houben M."/>
            <person name="Ksiezopolska E."/>
            <person name="Gabaldon T."/>
        </authorList>
    </citation>
    <scope>NUCLEOTIDE SEQUENCE [LARGE SCALE GENOMIC DNA]</scope>
    <source>
        <strain evidence="4 5">CBM6</strain>
    </source>
</reference>
<keyword evidence="5" id="KW-1185">Reference proteome</keyword>
<accession>A0ABR4NVD1</accession>
<dbReference type="PANTHER" id="PTHR23322:SF103">
    <property type="entry name" value="UBX DOMAIN-CONTAINING PROTEIN 3"/>
    <property type="match status" value="1"/>
</dbReference>
<evidence type="ECO:0000256" key="2">
    <source>
        <dbReference type="SAM" id="Phobius"/>
    </source>
</evidence>
<dbReference type="PROSITE" id="PS50033">
    <property type="entry name" value="UBX"/>
    <property type="match status" value="1"/>
</dbReference>
<evidence type="ECO:0000313" key="5">
    <source>
        <dbReference type="Proteomes" id="UP001623330"/>
    </source>
</evidence>
<feature type="transmembrane region" description="Helical" evidence="2">
    <location>
        <begin position="45"/>
        <end position="68"/>
    </location>
</feature>
<keyword evidence="2" id="KW-0812">Transmembrane</keyword>
<sequence length="428" mass="50112">MSNNNSYGNMPGYFPGLGENREEVSDQEADSREENSSGYMLAQKLLGFVFQFPLLILFCGLTILFEVIRLVKPLRKLTTFYDKKNHTVSHHDSIARLIENLEKDAQTLALGTNPEQSTNNNYSFGSLYNLETATLSKDVLQRSYTQLLDKCAEQVKFGMIYLHDPLMDNNMNYVTQILCSEEFIKLVKKYQIVLWFGDVTNTEGMQVSNSLKVRSFPFLGILTIKPDKKIELYGKYEGIINEFTPSNLESILKKEYPALLQMRQQKQTIEVERIIREQQDARFNESLRRDQERSRQQQEEQNRERHDEEQRILRKKWLLWRKRFLQIEAPAEHDHSKIAVRMPDGNRIVRKFDAALPIEEIYAFIELYNEDLLSSEEDYLQNDPPANYVHEYKFKLVVPVPRKELDQNKTISEETAIYPTGNIVIEDI</sequence>
<dbReference type="Gene3D" id="3.10.20.90">
    <property type="entry name" value="Phosphatidylinositol 3-kinase Catalytic Subunit, Chain A, domain 1"/>
    <property type="match status" value="1"/>
</dbReference>
<dbReference type="EMBL" id="JBEVYD010000005">
    <property type="protein sequence ID" value="KAL3232626.1"/>
    <property type="molecule type" value="Genomic_DNA"/>
</dbReference>
<dbReference type="InterPro" id="IPR006577">
    <property type="entry name" value="UAS"/>
</dbReference>
<evidence type="ECO:0000256" key="1">
    <source>
        <dbReference type="SAM" id="MobiDB-lite"/>
    </source>
</evidence>
<dbReference type="SUPFAM" id="SSF52833">
    <property type="entry name" value="Thioredoxin-like"/>
    <property type="match status" value="1"/>
</dbReference>
<evidence type="ECO:0000259" key="3">
    <source>
        <dbReference type="PROSITE" id="PS50033"/>
    </source>
</evidence>
<dbReference type="InterPro" id="IPR001012">
    <property type="entry name" value="UBX_dom"/>
</dbReference>
<dbReference type="Gene3D" id="3.40.30.10">
    <property type="entry name" value="Glutaredoxin"/>
    <property type="match status" value="1"/>
</dbReference>
<dbReference type="SMART" id="SM00594">
    <property type="entry name" value="UAS"/>
    <property type="match status" value="1"/>
</dbReference>
<dbReference type="CDD" id="cd01767">
    <property type="entry name" value="UBX"/>
    <property type="match status" value="1"/>
</dbReference>
<proteinExistence type="predicted"/>
<keyword evidence="2" id="KW-0472">Membrane</keyword>
<dbReference type="PANTHER" id="PTHR23322">
    <property type="entry name" value="FAS-ASSOCIATED PROTEIN"/>
    <property type="match status" value="1"/>
</dbReference>
<feature type="domain" description="UBX" evidence="3">
    <location>
        <begin position="331"/>
        <end position="428"/>
    </location>
</feature>
<feature type="region of interest" description="Disordered" evidence="1">
    <location>
        <begin position="1"/>
        <end position="33"/>
    </location>
</feature>
<protein>
    <recommendedName>
        <fullName evidence="3">UBX domain-containing protein</fullName>
    </recommendedName>
</protein>
<dbReference type="Pfam" id="PF00789">
    <property type="entry name" value="UBX"/>
    <property type="match status" value="1"/>
</dbReference>
<dbReference type="InterPro" id="IPR036249">
    <property type="entry name" value="Thioredoxin-like_sf"/>
</dbReference>
<feature type="region of interest" description="Disordered" evidence="1">
    <location>
        <begin position="285"/>
        <end position="307"/>
    </location>
</feature>
<dbReference type="SMART" id="SM00166">
    <property type="entry name" value="UBX"/>
    <property type="match status" value="1"/>
</dbReference>
<organism evidence="4 5">
    <name type="scientific">Nakaseomyces bracarensis</name>
    <dbReference type="NCBI Taxonomy" id="273131"/>
    <lineage>
        <taxon>Eukaryota</taxon>
        <taxon>Fungi</taxon>
        <taxon>Dikarya</taxon>
        <taxon>Ascomycota</taxon>
        <taxon>Saccharomycotina</taxon>
        <taxon>Saccharomycetes</taxon>
        <taxon>Saccharomycetales</taxon>
        <taxon>Saccharomycetaceae</taxon>
        <taxon>Nakaseomyces</taxon>
    </lineage>
</organism>
<gene>
    <name evidence="4" type="ORF">RNJ44_04542</name>
</gene>
<dbReference type="SUPFAM" id="SSF54236">
    <property type="entry name" value="Ubiquitin-like"/>
    <property type="match status" value="1"/>
</dbReference>
<comment type="caution">
    <text evidence="4">The sequence shown here is derived from an EMBL/GenBank/DDBJ whole genome shotgun (WGS) entry which is preliminary data.</text>
</comment>
<dbReference type="InterPro" id="IPR029071">
    <property type="entry name" value="Ubiquitin-like_domsf"/>
</dbReference>
<evidence type="ECO:0000313" key="4">
    <source>
        <dbReference type="EMBL" id="KAL3232626.1"/>
    </source>
</evidence>